<dbReference type="AlphaFoldDB" id="A0A084BBC2"/>
<evidence type="ECO:0000313" key="3">
    <source>
        <dbReference type="Proteomes" id="UP000028045"/>
    </source>
</evidence>
<evidence type="ECO:0000256" key="1">
    <source>
        <dbReference type="SAM" id="MobiDB-lite"/>
    </source>
</evidence>
<reference evidence="2 3" key="1">
    <citation type="journal article" date="2014" name="BMC Genomics">
        <title>Comparative genome sequencing reveals chemotype-specific gene clusters in the toxigenic black mold Stachybotrys.</title>
        <authorList>
            <person name="Semeiks J."/>
            <person name="Borek D."/>
            <person name="Otwinowski Z."/>
            <person name="Grishin N.V."/>
        </authorList>
    </citation>
    <scope>NUCLEOTIDE SEQUENCE [LARGE SCALE GENOMIC DNA]</scope>
    <source>
        <strain evidence="3">CBS 109288 / IBT 7711</strain>
    </source>
</reference>
<feature type="compositionally biased region" description="Basic and acidic residues" evidence="1">
    <location>
        <begin position="269"/>
        <end position="285"/>
    </location>
</feature>
<accession>A0A084BBC2</accession>
<feature type="region of interest" description="Disordered" evidence="1">
    <location>
        <begin position="108"/>
        <end position="176"/>
    </location>
</feature>
<name>A0A084BBC2_STACB</name>
<dbReference type="EMBL" id="KL647463">
    <property type="protein sequence ID" value="KEY74851.1"/>
    <property type="molecule type" value="Genomic_DNA"/>
</dbReference>
<gene>
    <name evidence="2" type="ORF">S7711_11418</name>
</gene>
<dbReference type="HOGENOM" id="CLU_860994_0_0_1"/>
<dbReference type="OrthoDB" id="4949264at2759"/>
<protein>
    <submittedName>
        <fullName evidence="2">Uncharacterized protein</fullName>
    </submittedName>
</protein>
<evidence type="ECO:0000313" key="2">
    <source>
        <dbReference type="EMBL" id="KEY74851.1"/>
    </source>
</evidence>
<proteinExistence type="predicted"/>
<feature type="compositionally biased region" description="Polar residues" evidence="1">
    <location>
        <begin position="123"/>
        <end position="132"/>
    </location>
</feature>
<dbReference type="Proteomes" id="UP000028045">
    <property type="component" value="Unassembled WGS sequence"/>
</dbReference>
<organism evidence="2 3">
    <name type="scientific">Stachybotrys chartarum (strain CBS 109288 / IBT 7711)</name>
    <name type="common">Toxic black mold</name>
    <name type="synonym">Stilbospora chartarum</name>
    <dbReference type="NCBI Taxonomy" id="1280523"/>
    <lineage>
        <taxon>Eukaryota</taxon>
        <taxon>Fungi</taxon>
        <taxon>Dikarya</taxon>
        <taxon>Ascomycota</taxon>
        <taxon>Pezizomycotina</taxon>
        <taxon>Sordariomycetes</taxon>
        <taxon>Hypocreomycetidae</taxon>
        <taxon>Hypocreales</taxon>
        <taxon>Stachybotryaceae</taxon>
        <taxon>Stachybotrys</taxon>
    </lineage>
</organism>
<feature type="region of interest" description="Disordered" evidence="1">
    <location>
        <begin position="215"/>
        <end position="292"/>
    </location>
</feature>
<sequence length="323" mass="35732">MSSVQPDEATIQKWVNPDSGKTIFTRCTQDNLEQRTVAAAELYNVRYFKTITAAAKMLQVPYKRLWSRLQGCHSVKQNGGNRALLWVYMRKVQNWPTSGANSQLVESPVFEHQQEGSRPATGHQETTETAQQGPMAAISKKPLSSTSSEDVIRTPPDSQLRELGPGSPHESQGGEDRYIDHLPAEVTDLLHELEPQSPPYQEGNEGETIVVATSRSPSPFESGREEDPHSPTTDQQPDHGGESDTTAQRGGSAAACEHHESPDNNVDPTADRDHGSPQPRPKRESPSQQDGIVMAWQQQSPQRQPSICISIEFILHQPHTIKL</sequence>
<keyword evidence="3" id="KW-1185">Reference proteome</keyword>